<dbReference type="RefSeq" id="XP_038742488.1">
    <property type="nucleotide sequence ID" value="XM_038892252.1"/>
</dbReference>
<dbReference type="Proteomes" id="UP000781932">
    <property type="component" value="Unassembled WGS sequence"/>
</dbReference>
<name>A0A9P6HXG4_9PEZI</name>
<dbReference type="PANTHER" id="PTHR39166">
    <property type="entry name" value="BLL1166 PROTEIN"/>
    <property type="match status" value="1"/>
</dbReference>
<reference evidence="1" key="2">
    <citation type="submission" date="2020-11" db="EMBL/GenBank/DDBJ databases">
        <title>Whole genome sequencing of Colletotrichum sp.</title>
        <authorList>
            <person name="Li H."/>
        </authorList>
    </citation>
    <scope>NUCLEOTIDE SEQUENCE</scope>
    <source>
        <strain evidence="1">CkLH20</strain>
    </source>
</reference>
<organism evidence="1 2">
    <name type="scientific">Colletotrichum karsti</name>
    <dbReference type="NCBI Taxonomy" id="1095194"/>
    <lineage>
        <taxon>Eukaryota</taxon>
        <taxon>Fungi</taxon>
        <taxon>Dikarya</taxon>
        <taxon>Ascomycota</taxon>
        <taxon>Pezizomycotina</taxon>
        <taxon>Sordariomycetes</taxon>
        <taxon>Hypocreomycetidae</taxon>
        <taxon>Glomerellales</taxon>
        <taxon>Glomerellaceae</taxon>
        <taxon>Colletotrichum</taxon>
        <taxon>Colletotrichum boninense species complex</taxon>
    </lineage>
</organism>
<dbReference type="PANTHER" id="PTHR39166:SF1">
    <property type="entry name" value="BLL1166 PROTEIN"/>
    <property type="match status" value="1"/>
</dbReference>
<accession>A0A9P6HXG4</accession>
<evidence type="ECO:0000313" key="1">
    <source>
        <dbReference type="EMBL" id="KAF9873027.1"/>
    </source>
</evidence>
<comment type="caution">
    <text evidence="1">The sequence shown here is derived from an EMBL/GenBank/DDBJ whole genome shotgun (WGS) entry which is preliminary data.</text>
</comment>
<reference evidence="1" key="1">
    <citation type="submission" date="2020-03" db="EMBL/GenBank/DDBJ databases">
        <authorList>
            <person name="He L."/>
        </authorList>
    </citation>
    <scope>NUCLEOTIDE SEQUENCE</scope>
    <source>
        <strain evidence="1">CkLH20</strain>
    </source>
</reference>
<sequence>MTPINPAQLPLEDQLIHLRKVLSTNSTLITVLTRAATLDLPNWYLAAGAVSQTIWNFMSGKPADTGIHDYDLVYFDDSDLSWEAEDKVIQAGNKLFADIPVEVEIRNQARVHLWFEERFGTRCPPHKSTEAGIDTWISTTAMIGVRLVDDGEWKVYAPRGLSDFFNMVVRPHPQLGTREAYEKKARRWLEIWEDLTVMPWTEKEVPFKLKP</sequence>
<dbReference type="AlphaFoldDB" id="A0A9P6HXG4"/>
<dbReference type="InterPro" id="IPR009267">
    <property type="entry name" value="NTP_transf_6"/>
</dbReference>
<evidence type="ECO:0000313" key="2">
    <source>
        <dbReference type="Proteomes" id="UP000781932"/>
    </source>
</evidence>
<protein>
    <submittedName>
        <fullName evidence="1">Uncharacterized protein</fullName>
    </submittedName>
</protein>
<keyword evidence="2" id="KW-1185">Reference proteome</keyword>
<gene>
    <name evidence="1" type="ORF">CkaCkLH20_09537</name>
</gene>
<dbReference type="GeneID" id="62165326"/>
<proteinExistence type="predicted"/>
<dbReference type="Pfam" id="PF06042">
    <property type="entry name" value="NTP_transf_6"/>
    <property type="match status" value="1"/>
</dbReference>
<dbReference type="OrthoDB" id="3923682at2759"/>
<dbReference type="EMBL" id="JAATWM020000034">
    <property type="protein sequence ID" value="KAF9873027.1"/>
    <property type="molecule type" value="Genomic_DNA"/>
</dbReference>